<keyword evidence="4" id="KW-1185">Reference proteome</keyword>
<dbReference type="PANTHER" id="PTHR44757:SF2">
    <property type="entry name" value="BIOFILM ARCHITECTURE MAINTENANCE PROTEIN MBAA"/>
    <property type="match status" value="1"/>
</dbReference>
<organism evidence="3 4">
    <name type="scientific">Granulicella aggregans</name>
    <dbReference type="NCBI Taxonomy" id="474949"/>
    <lineage>
        <taxon>Bacteria</taxon>
        <taxon>Pseudomonadati</taxon>
        <taxon>Acidobacteriota</taxon>
        <taxon>Terriglobia</taxon>
        <taxon>Terriglobales</taxon>
        <taxon>Acidobacteriaceae</taxon>
        <taxon>Granulicella</taxon>
    </lineage>
</organism>
<dbReference type="Gene3D" id="3.30.70.270">
    <property type="match status" value="1"/>
</dbReference>
<dbReference type="Gene3D" id="3.20.20.450">
    <property type="entry name" value="EAL domain"/>
    <property type="match status" value="1"/>
</dbReference>
<comment type="caution">
    <text evidence="3">The sequence shown here is derived from an EMBL/GenBank/DDBJ whole genome shotgun (WGS) entry which is preliminary data.</text>
</comment>
<proteinExistence type="predicted"/>
<dbReference type="SUPFAM" id="SSF141868">
    <property type="entry name" value="EAL domain-like"/>
    <property type="match status" value="1"/>
</dbReference>
<name>A0A7W8E6T9_9BACT</name>
<dbReference type="NCBIfam" id="TIGR00254">
    <property type="entry name" value="GGDEF"/>
    <property type="match status" value="1"/>
</dbReference>
<accession>A0A7W8E6T9</accession>
<dbReference type="EMBL" id="JACHIP010000017">
    <property type="protein sequence ID" value="MBB5060694.1"/>
    <property type="molecule type" value="Genomic_DNA"/>
</dbReference>
<dbReference type="InterPro" id="IPR052155">
    <property type="entry name" value="Biofilm_reg_signaling"/>
</dbReference>
<dbReference type="RefSeq" id="WP_184223130.1">
    <property type="nucleotide sequence ID" value="NZ_JACHIP010000017.1"/>
</dbReference>
<dbReference type="SMART" id="SM00267">
    <property type="entry name" value="GGDEF"/>
    <property type="match status" value="1"/>
</dbReference>
<feature type="domain" description="GGDEF" evidence="2">
    <location>
        <begin position="46"/>
        <end position="176"/>
    </location>
</feature>
<evidence type="ECO:0000259" key="1">
    <source>
        <dbReference type="PROSITE" id="PS50883"/>
    </source>
</evidence>
<dbReference type="FunFam" id="3.30.70.270:FF:000001">
    <property type="entry name" value="Diguanylate cyclase domain protein"/>
    <property type="match status" value="1"/>
</dbReference>
<dbReference type="Pfam" id="PF00990">
    <property type="entry name" value="GGDEF"/>
    <property type="match status" value="1"/>
</dbReference>
<gene>
    <name evidence="3" type="ORF">HDF16_005430</name>
</gene>
<evidence type="ECO:0000313" key="4">
    <source>
        <dbReference type="Proteomes" id="UP000540989"/>
    </source>
</evidence>
<feature type="domain" description="EAL" evidence="1">
    <location>
        <begin position="185"/>
        <end position="435"/>
    </location>
</feature>
<dbReference type="Proteomes" id="UP000540989">
    <property type="component" value="Unassembled WGS sequence"/>
</dbReference>
<dbReference type="PROSITE" id="PS50887">
    <property type="entry name" value="GGDEF"/>
    <property type="match status" value="1"/>
</dbReference>
<dbReference type="GO" id="GO:0003824">
    <property type="term" value="F:catalytic activity"/>
    <property type="evidence" value="ECO:0007669"/>
    <property type="project" value="UniProtKB-ARBA"/>
</dbReference>
<dbReference type="CDD" id="cd01948">
    <property type="entry name" value="EAL"/>
    <property type="match status" value="1"/>
</dbReference>
<dbReference type="InterPro" id="IPR035919">
    <property type="entry name" value="EAL_sf"/>
</dbReference>
<dbReference type="AlphaFoldDB" id="A0A7W8E6T9"/>
<dbReference type="InterPro" id="IPR029787">
    <property type="entry name" value="Nucleotide_cyclase"/>
</dbReference>
<evidence type="ECO:0000313" key="3">
    <source>
        <dbReference type="EMBL" id="MBB5060694.1"/>
    </source>
</evidence>
<dbReference type="PANTHER" id="PTHR44757">
    <property type="entry name" value="DIGUANYLATE CYCLASE DGCP"/>
    <property type="match status" value="1"/>
</dbReference>
<dbReference type="PROSITE" id="PS50883">
    <property type="entry name" value="EAL"/>
    <property type="match status" value="1"/>
</dbReference>
<protein>
    <submittedName>
        <fullName evidence="3">Diguanylate cyclase (GGDEF)-like protein</fullName>
    </submittedName>
</protein>
<dbReference type="Pfam" id="PF00563">
    <property type="entry name" value="EAL"/>
    <property type="match status" value="1"/>
</dbReference>
<dbReference type="InterPro" id="IPR001633">
    <property type="entry name" value="EAL_dom"/>
</dbReference>
<sequence length="448" mass="49457">MITELFVPGAPDLEDAYRDDLTKIANRRFFERRLNECLAAPSETDATTILLMLDLDRFKAVNDSLGHAVGDSLLCRVTQRVASQLSDTDTFARLGGDEFGIILHDRCDVSDLATRIIELVQRTYLIDGLPVNVGVSVGVAVFPTDAKDPSHLMRCADLALYQAKSAGRNCFVYFEQAMEVKARDKREMEIELRKAVAMRQLEVHYRPQIDIKSQKLFGLETVLLWKHPQRGVLDAASFIPLAEETGVIIAVGEWALKAVCREASRWPEEVVVALRVSPLQFESNRFFDAVKQSLATYGIKGHRLELEVTEGILLRDGKIVQTMLERLRSIGIRVAIDSFGTGIASLSQMVDFPLDKIKIAKSLVEEGTTGIKERAIVRAIAALGASLGISTVVDGVTTPEHLSRIQMDGCSSIQGCLFSEAVSADMLKTRVSQLTMPMQSTTTSETHS</sequence>
<dbReference type="SMART" id="SM00052">
    <property type="entry name" value="EAL"/>
    <property type="match status" value="1"/>
</dbReference>
<dbReference type="CDD" id="cd01949">
    <property type="entry name" value="GGDEF"/>
    <property type="match status" value="1"/>
</dbReference>
<dbReference type="InterPro" id="IPR000160">
    <property type="entry name" value="GGDEF_dom"/>
</dbReference>
<evidence type="ECO:0000259" key="2">
    <source>
        <dbReference type="PROSITE" id="PS50887"/>
    </source>
</evidence>
<dbReference type="SUPFAM" id="SSF55073">
    <property type="entry name" value="Nucleotide cyclase"/>
    <property type="match status" value="1"/>
</dbReference>
<dbReference type="InterPro" id="IPR043128">
    <property type="entry name" value="Rev_trsase/Diguanyl_cyclase"/>
</dbReference>
<reference evidence="3 4" key="1">
    <citation type="submission" date="2020-08" db="EMBL/GenBank/DDBJ databases">
        <title>Genomic Encyclopedia of Type Strains, Phase IV (KMG-V): Genome sequencing to study the core and pangenomes of soil and plant-associated prokaryotes.</title>
        <authorList>
            <person name="Whitman W."/>
        </authorList>
    </citation>
    <scope>NUCLEOTIDE SEQUENCE [LARGE SCALE GENOMIC DNA]</scope>
    <source>
        <strain evidence="3 4">M8UP14</strain>
    </source>
</reference>